<dbReference type="GeneID" id="125313681"/>
<sequence>MWCRLAGPFEYLAIIGGWILAITGGWIKDVKVVKVAELSPFQKCVKFDVSPVDYTFESLPFFRPAVFTIGPQVTNHQSLVRYANFFAFRVERSVHINDLVKGIIEGQTHILDASVTFQHILEGVSVEHILEEVFGKFFSKLQLELNQFGLVIFKAHLEYAGKTKMKGKVGAGQTKHNAVKINFETNGKMNVKVGVGQTKHDAVKTDFETKAKMMVKVGVGQTKHNAVKTDLVNKIMATGIRKVEIKETTTRVVKIFR</sequence>
<reference evidence="2" key="1">
    <citation type="submission" date="2025-05" db="UniProtKB">
        <authorList>
            <consortium name="RefSeq"/>
        </authorList>
    </citation>
    <scope>NUCLEOTIDE SEQUENCE [LARGE SCALE GENOMIC DNA]</scope>
</reference>
<name>A0ABM3GYQ3_9MYRT</name>
<protein>
    <recommendedName>
        <fullName evidence="1">Flotillin-like</fullName>
    </recommendedName>
</protein>
<dbReference type="InterPro" id="IPR027705">
    <property type="entry name" value="Flotillin_fam"/>
</dbReference>
<evidence type="ECO:0000313" key="3">
    <source>
        <dbReference type="RefSeq" id="XP_048129459.1"/>
    </source>
</evidence>
<dbReference type="PANTHER" id="PTHR13806:SF31">
    <property type="entry name" value="FLOTILLIN-LIKE PROTEIN 1-RELATED"/>
    <property type="match status" value="1"/>
</dbReference>
<organism evidence="2 3">
    <name type="scientific">Rhodamnia argentea</name>
    <dbReference type="NCBI Taxonomy" id="178133"/>
    <lineage>
        <taxon>Eukaryota</taxon>
        <taxon>Viridiplantae</taxon>
        <taxon>Streptophyta</taxon>
        <taxon>Embryophyta</taxon>
        <taxon>Tracheophyta</taxon>
        <taxon>Spermatophyta</taxon>
        <taxon>Magnoliopsida</taxon>
        <taxon>eudicotyledons</taxon>
        <taxon>Gunneridae</taxon>
        <taxon>Pentapetalae</taxon>
        <taxon>rosids</taxon>
        <taxon>malvids</taxon>
        <taxon>Myrtales</taxon>
        <taxon>Myrtaceae</taxon>
        <taxon>Myrtoideae</taxon>
        <taxon>Myrteae</taxon>
        <taxon>Australasian group</taxon>
        <taxon>Rhodamnia</taxon>
    </lineage>
</organism>
<evidence type="ECO:0000313" key="2">
    <source>
        <dbReference type="Proteomes" id="UP000827889"/>
    </source>
</evidence>
<gene>
    <name evidence="3" type="primary">LOC125313681</name>
</gene>
<reference evidence="3" key="2">
    <citation type="submission" date="2025-08" db="UniProtKB">
        <authorList>
            <consortium name="RefSeq"/>
        </authorList>
    </citation>
    <scope>IDENTIFICATION</scope>
    <source>
        <tissue evidence="3">Leaf</tissue>
    </source>
</reference>
<keyword evidence="1" id="KW-0472">Membrane</keyword>
<dbReference type="PANTHER" id="PTHR13806">
    <property type="entry name" value="FLOTILLIN-RELATED"/>
    <property type="match status" value="1"/>
</dbReference>
<accession>A0ABM3GYQ3</accession>
<keyword evidence="2" id="KW-1185">Reference proteome</keyword>
<comment type="similarity">
    <text evidence="1">Belongs to the band 7/mec-2 family. Flotillin subfamily.</text>
</comment>
<keyword evidence="1" id="KW-1003">Cell membrane</keyword>
<dbReference type="RefSeq" id="XP_048129459.1">
    <property type="nucleotide sequence ID" value="XM_048273502.1"/>
</dbReference>
<proteinExistence type="inferred from homology"/>
<evidence type="ECO:0000256" key="1">
    <source>
        <dbReference type="RuleBase" id="RU366054"/>
    </source>
</evidence>
<dbReference type="Proteomes" id="UP000827889">
    <property type="component" value="Chromosome 2"/>
</dbReference>
<comment type="subcellular location">
    <subcellularLocation>
        <location evidence="1">Cell membrane</location>
        <topology evidence="1">Lipid-anchor</topology>
    </subcellularLocation>
    <subcellularLocation>
        <location evidence="1">Membrane</location>
        <location evidence="1">Caveola</location>
    </subcellularLocation>
</comment>